<evidence type="ECO:0000313" key="3">
    <source>
        <dbReference type="EMBL" id="CAG5012991.1"/>
    </source>
</evidence>
<keyword evidence="4" id="KW-1185">Reference proteome</keyword>
<evidence type="ECO:0000256" key="1">
    <source>
        <dbReference type="SAM" id="MobiDB-lite"/>
    </source>
</evidence>
<gene>
    <name evidence="3" type="ORF">DYBT9275_05309</name>
</gene>
<evidence type="ECO:0000259" key="2">
    <source>
        <dbReference type="Pfam" id="PF07463"/>
    </source>
</evidence>
<comment type="caution">
    <text evidence="3">The sequence shown here is derived from an EMBL/GenBank/DDBJ whole genome shotgun (WGS) entry which is preliminary data.</text>
</comment>
<accession>A0A916JJZ5</accession>
<evidence type="ECO:0000313" key="4">
    <source>
        <dbReference type="Proteomes" id="UP000680038"/>
    </source>
</evidence>
<dbReference type="GO" id="GO:0016788">
    <property type="term" value="F:hydrolase activity, acting on ester bonds"/>
    <property type="evidence" value="ECO:0007669"/>
    <property type="project" value="InterPro"/>
</dbReference>
<dbReference type="EMBL" id="CAJRAF010000002">
    <property type="protein sequence ID" value="CAG5012991.1"/>
    <property type="molecule type" value="Genomic_DNA"/>
</dbReference>
<dbReference type="AlphaFoldDB" id="A0A916JJZ5"/>
<feature type="domain" description="NUMOD4" evidence="2">
    <location>
        <begin position="26"/>
        <end position="81"/>
    </location>
</feature>
<dbReference type="Gene3D" id="3.90.75.20">
    <property type="match status" value="1"/>
</dbReference>
<dbReference type="RefSeq" id="WP_215241520.1">
    <property type="nucleotide sequence ID" value="NZ_CAJRAF010000002.1"/>
</dbReference>
<feature type="region of interest" description="Disordered" evidence="1">
    <location>
        <begin position="1"/>
        <end position="26"/>
    </location>
</feature>
<name>A0A916JJZ5_9BACT</name>
<dbReference type="InterPro" id="IPR010902">
    <property type="entry name" value="NUMOD4"/>
</dbReference>
<proteinExistence type="predicted"/>
<reference evidence="3" key="1">
    <citation type="submission" date="2021-04" db="EMBL/GenBank/DDBJ databases">
        <authorList>
            <person name="Rodrigo-Torres L."/>
            <person name="Arahal R. D."/>
            <person name="Lucena T."/>
        </authorList>
    </citation>
    <scope>NUCLEOTIDE SEQUENCE</scope>
    <source>
        <strain evidence="3">CECT 9275</strain>
    </source>
</reference>
<organism evidence="3 4">
    <name type="scientific">Dyadobacter helix</name>
    <dbReference type="NCBI Taxonomy" id="2822344"/>
    <lineage>
        <taxon>Bacteria</taxon>
        <taxon>Pseudomonadati</taxon>
        <taxon>Bacteroidota</taxon>
        <taxon>Cytophagia</taxon>
        <taxon>Cytophagales</taxon>
        <taxon>Spirosomataceae</taxon>
        <taxon>Dyadobacter</taxon>
    </lineage>
</organism>
<protein>
    <recommendedName>
        <fullName evidence="2">NUMOD4 domain-containing protein</fullName>
    </recommendedName>
</protein>
<sequence length="273" mass="31440">MNKDSEKNMPRPPAHRDKSLSDRSGEKWLPVPGLEPYFCISNHGRVKRLQRLSRDSNGSLQVLKEMILFPAIARNYNKYTGDYRFALQQEAMVDGVDHSFQPHRMVYYCFKEQFDLSDPDIIIKVLGDGLDIRPENLVKLNRREAANILYDTGRLPSPFHDDKYILTSSKQDEDINPLRKLSSYNSEGELVKLYADILEATSDSGVPIKSIRRAARWLVCVTKGLYWRYSQEERIDTVRIKQILARPDVKTIEDAYRVLTEANGDVDTTPPSM</sequence>
<dbReference type="Proteomes" id="UP000680038">
    <property type="component" value="Unassembled WGS sequence"/>
</dbReference>
<dbReference type="Pfam" id="PF07463">
    <property type="entry name" value="NUMOD4"/>
    <property type="match status" value="1"/>
</dbReference>